<evidence type="ECO:0000313" key="5">
    <source>
        <dbReference type="EMBL" id="KAA9038582.1"/>
    </source>
</evidence>
<dbReference type="InterPro" id="IPR000688">
    <property type="entry name" value="HypA/HybF"/>
</dbReference>
<dbReference type="GO" id="GO:0051604">
    <property type="term" value="P:protein maturation"/>
    <property type="evidence" value="ECO:0007669"/>
    <property type="project" value="InterPro"/>
</dbReference>
<dbReference type="Gene3D" id="3.30.2320.80">
    <property type="match status" value="1"/>
</dbReference>
<comment type="function">
    <text evidence="4">Involved in the maturation of [NiFe] hydrogenases. Required for nickel insertion into the metal center of the hydrogenase.</text>
</comment>
<dbReference type="GO" id="GO:0016151">
    <property type="term" value="F:nickel cation binding"/>
    <property type="evidence" value="ECO:0007669"/>
    <property type="project" value="UniProtKB-UniRule"/>
</dbReference>
<feature type="binding site" evidence="4">
    <location>
        <position position="2"/>
    </location>
    <ligand>
        <name>Ni(2+)</name>
        <dbReference type="ChEBI" id="CHEBI:49786"/>
    </ligand>
</feature>
<evidence type="ECO:0000256" key="4">
    <source>
        <dbReference type="HAMAP-Rule" id="MF_00213"/>
    </source>
</evidence>
<comment type="similarity">
    <text evidence="4">Belongs to the HypA/HybF family.</text>
</comment>
<keyword evidence="1 4" id="KW-0533">Nickel</keyword>
<reference evidence="5 6" key="1">
    <citation type="submission" date="2019-09" db="EMBL/GenBank/DDBJ databases">
        <title>Draft genome sequence of Ginsengibacter sp. BR5-29.</title>
        <authorList>
            <person name="Im W.-T."/>
        </authorList>
    </citation>
    <scope>NUCLEOTIDE SEQUENCE [LARGE SCALE GENOMIC DNA]</scope>
    <source>
        <strain evidence="5 6">BR5-29</strain>
    </source>
</reference>
<feature type="binding site" evidence="4">
    <location>
        <position position="76"/>
    </location>
    <ligand>
        <name>Zn(2+)</name>
        <dbReference type="ChEBI" id="CHEBI:29105"/>
    </ligand>
</feature>
<organism evidence="5 6">
    <name type="scientific">Ginsengibacter hankyongi</name>
    <dbReference type="NCBI Taxonomy" id="2607284"/>
    <lineage>
        <taxon>Bacteria</taxon>
        <taxon>Pseudomonadati</taxon>
        <taxon>Bacteroidota</taxon>
        <taxon>Chitinophagia</taxon>
        <taxon>Chitinophagales</taxon>
        <taxon>Chitinophagaceae</taxon>
        <taxon>Ginsengibacter</taxon>
    </lineage>
</organism>
<dbReference type="HAMAP" id="MF_00213">
    <property type="entry name" value="HypA_HybF"/>
    <property type="match status" value="1"/>
</dbReference>
<evidence type="ECO:0000256" key="3">
    <source>
        <dbReference type="ARBA" id="ARBA00022833"/>
    </source>
</evidence>
<dbReference type="PANTHER" id="PTHR34535">
    <property type="entry name" value="HYDROGENASE MATURATION FACTOR HYPA"/>
    <property type="match status" value="1"/>
</dbReference>
<dbReference type="Proteomes" id="UP000326903">
    <property type="component" value="Unassembled WGS sequence"/>
</dbReference>
<dbReference type="EMBL" id="VYQF01000003">
    <property type="protein sequence ID" value="KAA9038582.1"/>
    <property type="molecule type" value="Genomic_DNA"/>
</dbReference>
<dbReference type="Pfam" id="PF01155">
    <property type="entry name" value="HypA"/>
    <property type="match status" value="1"/>
</dbReference>
<evidence type="ECO:0000256" key="1">
    <source>
        <dbReference type="ARBA" id="ARBA00022596"/>
    </source>
</evidence>
<sequence length="122" mass="13828">MHELSICQSILNTIENELDIKELENIREIHLKIGMLACIEPEILKNVFQFIKADTAFQNSELFIEMVDVSAECKNCGNTFKVEKYIFVCPLCGEPASNITEGKELLISKIISEEPSYAEVNE</sequence>
<evidence type="ECO:0000313" key="6">
    <source>
        <dbReference type="Proteomes" id="UP000326903"/>
    </source>
</evidence>
<keyword evidence="6" id="KW-1185">Reference proteome</keyword>
<protein>
    <recommendedName>
        <fullName evidence="4">Hydrogenase maturation factor HypA</fullName>
    </recommendedName>
</protein>
<feature type="binding site" evidence="4">
    <location>
        <position position="89"/>
    </location>
    <ligand>
        <name>Zn(2+)</name>
        <dbReference type="ChEBI" id="CHEBI:29105"/>
    </ligand>
</feature>
<comment type="caution">
    <text evidence="5">The sequence shown here is derived from an EMBL/GenBank/DDBJ whole genome shotgun (WGS) entry which is preliminary data.</text>
</comment>
<name>A0A5J5IFC9_9BACT</name>
<gene>
    <name evidence="4" type="primary">hypA</name>
    <name evidence="5" type="ORF">FW778_13570</name>
</gene>
<dbReference type="PANTHER" id="PTHR34535:SF3">
    <property type="entry name" value="HYDROGENASE MATURATION FACTOR HYPA"/>
    <property type="match status" value="1"/>
</dbReference>
<feature type="binding site" evidence="4">
    <location>
        <position position="73"/>
    </location>
    <ligand>
        <name>Zn(2+)</name>
        <dbReference type="ChEBI" id="CHEBI:29105"/>
    </ligand>
</feature>
<keyword evidence="3 4" id="KW-0862">Zinc</keyword>
<proteinExistence type="inferred from homology"/>
<dbReference type="GO" id="GO:0008270">
    <property type="term" value="F:zinc ion binding"/>
    <property type="evidence" value="ECO:0007669"/>
    <property type="project" value="UniProtKB-UniRule"/>
</dbReference>
<dbReference type="RefSeq" id="WP_150415303.1">
    <property type="nucleotide sequence ID" value="NZ_VYQF01000003.1"/>
</dbReference>
<accession>A0A5J5IFC9</accession>
<dbReference type="PIRSF" id="PIRSF004761">
    <property type="entry name" value="Hydrgn_mat_HypA"/>
    <property type="match status" value="1"/>
</dbReference>
<dbReference type="AlphaFoldDB" id="A0A5J5IFC9"/>
<evidence type="ECO:0000256" key="2">
    <source>
        <dbReference type="ARBA" id="ARBA00022723"/>
    </source>
</evidence>
<feature type="binding site" evidence="4">
    <location>
        <position position="92"/>
    </location>
    <ligand>
        <name>Zn(2+)</name>
        <dbReference type="ChEBI" id="CHEBI:29105"/>
    </ligand>
</feature>
<keyword evidence="2 4" id="KW-0479">Metal-binding</keyword>